<keyword evidence="4" id="KW-0804">Transcription</keyword>
<sequence>MRLEIPRAGFKHFSCAGMDEGKVDIAGLMVDIVKINGKVMSLSGVPMPSSSTITFVCSNGTVVVDEEFVCKVSEKLMMYLRLDPHQAQIRYIYAYDADSASLQMLLNIAHYIVRPESKDVETTMLKTYRLAERWEMPYVCDALDWVVARAQDWVLYRNLWRIAEMTEEEYLKRQRILEDAQAALQKCRKDEKAGEAIPMGEHIMDEFEMVDLKQVLESVLECTKKIEMLEARLAQLEAQDRQGPTLTLPPDTQSVGIQPTSALEISSSSDEDHFWALGHDSTSAESPSYLTDQESVALSGPSTKTLPPLRIVLPIVDDYFTTSNQVLPLFDRERFMKMLRGWYTYPAHRKPDAWAAVNIVLALAQRHSYASTAEGTQNMQKYINNVQSVLNELIVGEPELLVLQIVLGLVIVFHGASDPAPASILVATAIRLVHGLKLHMKLPGEEFEPVEAMQRDRVFWIAYILDRDCAMRMSHPPIHQDADIDVDLPAVSPHDKAGLIFGYSGQVFNYFRTRVQLAYIQGKMYAMLISVRAMKLPERERTQNMLRVRQMLENWEKSIPEEFLAENVAGVVSTDLLRYMSLLHYTHLQLIATTHYADSHHMEWLQEVLSCSKKQAPQVPTEAFREMLPSCWDKLVNEARVCMHLYAATPENDSALTWLVSCGYLTSIMFITVNNLAVPEHPCRHTDQSNVESALLLLDRLIKATDDKWLKKIHGACKELNEKARKAAMPPPASDFFEPPGLEFGDEDPLDDGRWELMDASFWTTSDFGQVN</sequence>
<dbReference type="PANTHER" id="PTHR46910:SF37">
    <property type="entry name" value="ZN(II)2CYS6 TRANSCRIPTION FACTOR (EUROFUNG)"/>
    <property type="match status" value="1"/>
</dbReference>
<comment type="subcellular location">
    <subcellularLocation>
        <location evidence="1">Nucleus</location>
    </subcellularLocation>
</comment>
<dbReference type="AlphaFoldDB" id="A0A4R8QQR3"/>
<evidence type="ECO:0000313" key="7">
    <source>
        <dbReference type="EMBL" id="TDZ36693.1"/>
    </source>
</evidence>
<comment type="caution">
    <text evidence="7">The sequence shown here is derived from an EMBL/GenBank/DDBJ whole genome shotgun (WGS) entry which is preliminary data.</text>
</comment>
<accession>A0A4R8QQR3</accession>
<dbReference type="Proteomes" id="UP000295083">
    <property type="component" value="Unassembled WGS sequence"/>
</dbReference>
<dbReference type="GO" id="GO:0003700">
    <property type="term" value="F:DNA-binding transcription factor activity"/>
    <property type="evidence" value="ECO:0007669"/>
    <property type="project" value="InterPro"/>
</dbReference>
<dbReference type="Pfam" id="PF04082">
    <property type="entry name" value="Fungal_trans"/>
    <property type="match status" value="1"/>
</dbReference>
<evidence type="ECO:0000313" key="8">
    <source>
        <dbReference type="Proteomes" id="UP000295083"/>
    </source>
</evidence>
<dbReference type="SMART" id="SM00906">
    <property type="entry name" value="Fungal_trans"/>
    <property type="match status" value="1"/>
</dbReference>
<evidence type="ECO:0000256" key="4">
    <source>
        <dbReference type="ARBA" id="ARBA00023163"/>
    </source>
</evidence>
<gene>
    <name evidence="7" type="primary">fsdR-3</name>
    <name evidence="7" type="ORF">C8035_v005025</name>
</gene>
<feature type="domain" description="Xylanolytic transcriptional activator regulatory" evidence="6">
    <location>
        <begin position="422"/>
        <end position="495"/>
    </location>
</feature>
<proteinExistence type="predicted"/>
<evidence type="ECO:0000256" key="1">
    <source>
        <dbReference type="ARBA" id="ARBA00004123"/>
    </source>
</evidence>
<dbReference type="GO" id="GO:0003677">
    <property type="term" value="F:DNA binding"/>
    <property type="evidence" value="ECO:0007669"/>
    <property type="project" value="UniProtKB-KW"/>
</dbReference>
<dbReference type="GO" id="GO:0008270">
    <property type="term" value="F:zinc ion binding"/>
    <property type="evidence" value="ECO:0007669"/>
    <property type="project" value="InterPro"/>
</dbReference>
<dbReference type="CDD" id="cd12148">
    <property type="entry name" value="fungal_TF_MHR"/>
    <property type="match status" value="1"/>
</dbReference>
<organism evidence="7 8">
    <name type="scientific">Colletotrichum spinosum</name>
    <dbReference type="NCBI Taxonomy" id="1347390"/>
    <lineage>
        <taxon>Eukaryota</taxon>
        <taxon>Fungi</taxon>
        <taxon>Dikarya</taxon>
        <taxon>Ascomycota</taxon>
        <taxon>Pezizomycotina</taxon>
        <taxon>Sordariomycetes</taxon>
        <taxon>Hypocreomycetidae</taxon>
        <taxon>Glomerellales</taxon>
        <taxon>Glomerellaceae</taxon>
        <taxon>Colletotrichum</taxon>
        <taxon>Colletotrichum orbiculare species complex</taxon>
    </lineage>
</organism>
<keyword evidence="2" id="KW-0805">Transcription regulation</keyword>
<evidence type="ECO:0000256" key="5">
    <source>
        <dbReference type="ARBA" id="ARBA00023242"/>
    </source>
</evidence>
<evidence type="ECO:0000256" key="3">
    <source>
        <dbReference type="ARBA" id="ARBA00023125"/>
    </source>
</evidence>
<evidence type="ECO:0000256" key="2">
    <source>
        <dbReference type="ARBA" id="ARBA00023015"/>
    </source>
</evidence>
<name>A0A4R8QQR3_9PEZI</name>
<keyword evidence="8" id="KW-1185">Reference proteome</keyword>
<evidence type="ECO:0000259" key="6">
    <source>
        <dbReference type="SMART" id="SM00906"/>
    </source>
</evidence>
<keyword evidence="3" id="KW-0238">DNA-binding</keyword>
<dbReference type="GO" id="GO:0006351">
    <property type="term" value="P:DNA-templated transcription"/>
    <property type="evidence" value="ECO:0007669"/>
    <property type="project" value="InterPro"/>
</dbReference>
<dbReference type="InterPro" id="IPR050987">
    <property type="entry name" value="AtrR-like"/>
</dbReference>
<protein>
    <submittedName>
        <fullName evidence="7">Fusaridione A cluster transcription factor fsdR</fullName>
    </submittedName>
</protein>
<keyword evidence="5" id="KW-0539">Nucleus</keyword>
<dbReference type="EMBL" id="QAPG01000030">
    <property type="protein sequence ID" value="TDZ36693.1"/>
    <property type="molecule type" value="Genomic_DNA"/>
</dbReference>
<dbReference type="InterPro" id="IPR007219">
    <property type="entry name" value="XnlR_reg_dom"/>
</dbReference>
<reference evidence="7 8" key="1">
    <citation type="submission" date="2018-11" db="EMBL/GenBank/DDBJ databases">
        <title>Genome sequence and assembly of Colletotrichum spinosum.</title>
        <authorList>
            <person name="Gan P."/>
            <person name="Shirasu K."/>
        </authorList>
    </citation>
    <scope>NUCLEOTIDE SEQUENCE [LARGE SCALE GENOMIC DNA]</scope>
    <source>
        <strain evidence="7 8">CBS 515.97</strain>
    </source>
</reference>
<dbReference type="PANTHER" id="PTHR46910">
    <property type="entry name" value="TRANSCRIPTION FACTOR PDR1"/>
    <property type="match status" value="1"/>
</dbReference>
<dbReference type="GO" id="GO:0005634">
    <property type="term" value="C:nucleus"/>
    <property type="evidence" value="ECO:0007669"/>
    <property type="project" value="UniProtKB-SubCell"/>
</dbReference>